<evidence type="ECO:0000313" key="2">
    <source>
        <dbReference type="EMBL" id="REG83957.1"/>
    </source>
</evidence>
<sequence>MDSINYNNKTFRPVSNTANGETSTESIFHYHQEGNILTAEYSGGKIVKGHLIGLVDEAGNINMRYHQVNSLGQLMTGICKSKPEILENGKIRLHETWEWTSDDGSKGESVLEEI</sequence>
<dbReference type="OrthoDB" id="5684515at2"/>
<keyword evidence="3" id="KW-1185">Reference proteome</keyword>
<proteinExistence type="predicted"/>
<dbReference type="AlphaFoldDB" id="A0A3E0DMF5"/>
<evidence type="ECO:0008006" key="4">
    <source>
        <dbReference type="Google" id="ProtNLM"/>
    </source>
</evidence>
<feature type="region of interest" description="Disordered" evidence="1">
    <location>
        <begin position="1"/>
        <end position="21"/>
    </location>
</feature>
<reference evidence="2 3" key="1">
    <citation type="submission" date="2018-08" db="EMBL/GenBank/DDBJ databases">
        <title>Genomic Encyclopedia of Archaeal and Bacterial Type Strains, Phase II (KMG-II): from individual species to whole genera.</title>
        <authorList>
            <person name="Goeker M."/>
        </authorList>
    </citation>
    <scope>NUCLEOTIDE SEQUENCE [LARGE SCALE GENOMIC DNA]</scope>
    <source>
        <strain evidence="2 3">DSM 15986</strain>
    </source>
</reference>
<accession>A0A3E0DMF5</accession>
<organism evidence="2 3">
    <name type="scientific">Algoriphagus antarcticus</name>
    <dbReference type="NCBI Taxonomy" id="238540"/>
    <lineage>
        <taxon>Bacteria</taxon>
        <taxon>Pseudomonadati</taxon>
        <taxon>Bacteroidota</taxon>
        <taxon>Cytophagia</taxon>
        <taxon>Cytophagales</taxon>
        <taxon>Cyclobacteriaceae</taxon>
        <taxon>Algoriphagus</taxon>
    </lineage>
</organism>
<dbReference type="InterPro" id="IPR058595">
    <property type="entry name" value="Avidin-like"/>
</dbReference>
<evidence type="ECO:0000256" key="1">
    <source>
        <dbReference type="SAM" id="MobiDB-lite"/>
    </source>
</evidence>
<evidence type="ECO:0000313" key="3">
    <source>
        <dbReference type="Proteomes" id="UP000256405"/>
    </source>
</evidence>
<dbReference type="RefSeq" id="WP_086541736.1">
    <property type="nucleotide sequence ID" value="NZ_MSSW01000031.1"/>
</dbReference>
<protein>
    <recommendedName>
        <fullName evidence="4">N-acetylglutamate synthase</fullName>
    </recommendedName>
</protein>
<dbReference type="Pfam" id="PF26421">
    <property type="entry name" value="Avidin_like"/>
    <property type="match status" value="1"/>
</dbReference>
<comment type="caution">
    <text evidence="2">The sequence shown here is derived from an EMBL/GenBank/DDBJ whole genome shotgun (WGS) entry which is preliminary data.</text>
</comment>
<dbReference type="Proteomes" id="UP000256405">
    <property type="component" value="Unassembled WGS sequence"/>
</dbReference>
<dbReference type="EMBL" id="QUNF01000016">
    <property type="protein sequence ID" value="REG83957.1"/>
    <property type="molecule type" value="Genomic_DNA"/>
</dbReference>
<name>A0A3E0DMF5_9BACT</name>
<gene>
    <name evidence="2" type="ORF">C8N25_11612</name>
</gene>